<evidence type="ECO:0000313" key="2">
    <source>
        <dbReference type="Proteomes" id="UP001148662"/>
    </source>
</evidence>
<dbReference type="EMBL" id="JANHOG010000478">
    <property type="protein sequence ID" value="KAJ3553969.1"/>
    <property type="molecule type" value="Genomic_DNA"/>
</dbReference>
<proteinExistence type="predicted"/>
<dbReference type="Proteomes" id="UP001148662">
    <property type="component" value="Unassembled WGS sequence"/>
</dbReference>
<comment type="caution">
    <text evidence="1">The sequence shown here is derived from an EMBL/GenBank/DDBJ whole genome shotgun (WGS) entry which is preliminary data.</text>
</comment>
<accession>A0ACC1T5S7</accession>
<organism evidence="1 2">
    <name type="scientific">Phlebia brevispora</name>
    <dbReference type="NCBI Taxonomy" id="194682"/>
    <lineage>
        <taxon>Eukaryota</taxon>
        <taxon>Fungi</taxon>
        <taxon>Dikarya</taxon>
        <taxon>Basidiomycota</taxon>
        <taxon>Agaricomycotina</taxon>
        <taxon>Agaricomycetes</taxon>
        <taxon>Polyporales</taxon>
        <taxon>Meruliaceae</taxon>
        <taxon>Phlebia</taxon>
    </lineage>
</organism>
<evidence type="ECO:0000313" key="1">
    <source>
        <dbReference type="EMBL" id="KAJ3553969.1"/>
    </source>
</evidence>
<name>A0ACC1T5S7_9APHY</name>
<keyword evidence="2" id="KW-1185">Reference proteome</keyword>
<protein>
    <submittedName>
        <fullName evidence="1">Uncharacterized protein</fullName>
    </submittedName>
</protein>
<reference evidence="1" key="1">
    <citation type="submission" date="2022-07" db="EMBL/GenBank/DDBJ databases">
        <title>Genome Sequence of Phlebia brevispora.</title>
        <authorList>
            <person name="Buettner E."/>
        </authorList>
    </citation>
    <scope>NUCLEOTIDE SEQUENCE</scope>
    <source>
        <strain evidence="1">MPL23</strain>
    </source>
</reference>
<gene>
    <name evidence="1" type="ORF">NM688_g3346</name>
</gene>
<sequence>MSSAAPDAQVISAYKADLVTNYSTYATLVVVCYEYTITIPHEYEIVWTRKWSGATWLCSNPSLEIFLNVLADLPAFIVFAFSAMRVFALLGHSYLAAAVTFALGLASLALNFSLFNNLTYGYVDDPVLGSSCYINYLGSPSVVFHSEKYVNSASIALTLLIATLAAVLCTIAADGIAIATTWYKTYRRVREASSLGVNVSFSATLLQYGTLYFIVLFIVNLADGLFVLVPTLQSTNVFSAFVAVLPNIILSRFLINLRQADQPDANGAALSHFSAPNFRMPSIIGNLGETLSDGDEDFTDDEKAATETCEEDYGALSTPGVDAGMFDVVDIGTSAVDEDRRGIV</sequence>